<dbReference type="SUPFAM" id="SSF82714">
    <property type="entry name" value="Multidrug efflux transporter AcrB TolC docking domain, DN and DC subdomains"/>
    <property type="match status" value="1"/>
</dbReference>
<feature type="transmembrane region" description="Helical" evidence="1">
    <location>
        <begin position="466"/>
        <end position="490"/>
    </location>
</feature>
<dbReference type="PANTHER" id="PTHR32063:SF0">
    <property type="entry name" value="SWARMING MOTILITY PROTEIN SWRC"/>
    <property type="match status" value="1"/>
</dbReference>
<feature type="transmembrane region" description="Helical" evidence="1">
    <location>
        <begin position="430"/>
        <end position="460"/>
    </location>
</feature>
<dbReference type="SUPFAM" id="SSF82866">
    <property type="entry name" value="Multidrug efflux transporter AcrB transmembrane domain"/>
    <property type="match status" value="2"/>
</dbReference>
<dbReference type="Proteomes" id="UP000270673">
    <property type="component" value="Chromosome"/>
</dbReference>
<organism evidence="2 3">
    <name type="scientific">Butyricimonas faecalis</name>
    <dbReference type="NCBI Taxonomy" id="2093856"/>
    <lineage>
        <taxon>Bacteria</taxon>
        <taxon>Pseudomonadati</taxon>
        <taxon>Bacteroidota</taxon>
        <taxon>Bacteroidia</taxon>
        <taxon>Bacteroidales</taxon>
        <taxon>Odoribacteraceae</taxon>
        <taxon>Butyricimonas</taxon>
    </lineage>
</organism>
<keyword evidence="1" id="KW-1133">Transmembrane helix</keyword>
<dbReference type="EMBL" id="CP032819">
    <property type="protein sequence ID" value="AZS28157.1"/>
    <property type="molecule type" value="Genomic_DNA"/>
</dbReference>
<dbReference type="GO" id="GO:0042910">
    <property type="term" value="F:xenobiotic transmembrane transporter activity"/>
    <property type="evidence" value="ECO:0007669"/>
    <property type="project" value="TreeGrafter"/>
</dbReference>
<reference evidence="2 3" key="1">
    <citation type="submission" date="2018-10" db="EMBL/GenBank/DDBJ databases">
        <title>Butyricimonas faecalis sp. nov., isolated from human faeces and emended description of the genus Butyricimonas.</title>
        <authorList>
            <person name="Le Roy T."/>
            <person name="Van der Smissen P."/>
            <person name="Paquot A."/>
            <person name="Delzenne N."/>
            <person name="Muccioli G."/>
            <person name="Collet J.-F."/>
            <person name="Cani P.D."/>
        </authorList>
    </citation>
    <scope>NUCLEOTIDE SEQUENCE [LARGE SCALE GENOMIC DNA]</scope>
    <source>
        <strain evidence="2 3">H184</strain>
    </source>
</reference>
<dbReference type="Gene3D" id="3.30.70.1440">
    <property type="entry name" value="Multidrug efflux transporter AcrB pore domain"/>
    <property type="match status" value="1"/>
</dbReference>
<evidence type="ECO:0000256" key="1">
    <source>
        <dbReference type="SAM" id="Phobius"/>
    </source>
</evidence>
<dbReference type="InterPro" id="IPR001036">
    <property type="entry name" value="Acrflvin-R"/>
</dbReference>
<dbReference type="Gene3D" id="1.20.1640.10">
    <property type="entry name" value="Multidrug efflux transporter AcrB transmembrane domain"/>
    <property type="match status" value="2"/>
</dbReference>
<name>A0A3S9VNP8_9BACT</name>
<evidence type="ECO:0000313" key="3">
    <source>
        <dbReference type="Proteomes" id="UP000270673"/>
    </source>
</evidence>
<keyword evidence="3" id="KW-1185">Reference proteome</keyword>
<feature type="transmembrane region" description="Helical" evidence="1">
    <location>
        <begin position="949"/>
        <end position="966"/>
    </location>
</feature>
<dbReference type="Gene3D" id="3.30.70.1430">
    <property type="entry name" value="Multidrug efflux transporter AcrB pore domain"/>
    <property type="match status" value="2"/>
</dbReference>
<feature type="transmembrane region" description="Helical" evidence="1">
    <location>
        <begin position="901"/>
        <end position="920"/>
    </location>
</feature>
<dbReference type="SUPFAM" id="SSF82693">
    <property type="entry name" value="Multidrug efflux transporter AcrB pore domain, PN1, PN2, PC1 and PC2 subdomains"/>
    <property type="match status" value="2"/>
</dbReference>
<evidence type="ECO:0000313" key="2">
    <source>
        <dbReference type="EMBL" id="AZS28157.1"/>
    </source>
</evidence>
<keyword evidence="1" id="KW-0812">Transmembrane</keyword>
<protein>
    <submittedName>
        <fullName evidence="2">Efflux RND transporter permease subunit</fullName>
    </submittedName>
</protein>
<keyword evidence="1" id="KW-0472">Membrane</keyword>
<feature type="transmembrane region" description="Helical" evidence="1">
    <location>
        <begin position="359"/>
        <end position="380"/>
    </location>
</feature>
<feature type="transmembrane region" description="Helical" evidence="1">
    <location>
        <begin position="846"/>
        <end position="864"/>
    </location>
</feature>
<proteinExistence type="predicted"/>
<dbReference type="RefSeq" id="WP_127074672.1">
    <property type="nucleotide sequence ID" value="NZ_CP032819.1"/>
</dbReference>
<dbReference type="Gene3D" id="3.30.2090.10">
    <property type="entry name" value="Multidrug efflux transporter AcrB TolC docking domain, DN and DC subdomains"/>
    <property type="match status" value="2"/>
</dbReference>
<dbReference type="Gene3D" id="3.30.70.1320">
    <property type="entry name" value="Multidrug efflux transporter AcrB pore domain like"/>
    <property type="match status" value="1"/>
</dbReference>
<dbReference type="OrthoDB" id="9798415at2"/>
<feature type="transmembrane region" description="Helical" evidence="1">
    <location>
        <begin position="386"/>
        <end position="409"/>
    </location>
</feature>
<dbReference type="InterPro" id="IPR027463">
    <property type="entry name" value="AcrB_DN_DC_subdom"/>
</dbReference>
<dbReference type="GO" id="GO:0005886">
    <property type="term" value="C:plasma membrane"/>
    <property type="evidence" value="ECO:0007669"/>
    <property type="project" value="TreeGrafter"/>
</dbReference>
<feature type="transmembrane region" description="Helical" evidence="1">
    <location>
        <begin position="12"/>
        <end position="32"/>
    </location>
</feature>
<dbReference type="PRINTS" id="PR00702">
    <property type="entry name" value="ACRIFLAVINRP"/>
</dbReference>
<feature type="transmembrane region" description="Helical" evidence="1">
    <location>
        <begin position="871"/>
        <end position="895"/>
    </location>
</feature>
<feature type="transmembrane region" description="Helical" evidence="1">
    <location>
        <begin position="978"/>
        <end position="1004"/>
    </location>
</feature>
<dbReference type="KEGG" id="buy:D8S85_00405"/>
<feature type="transmembrane region" description="Helical" evidence="1">
    <location>
        <begin position="336"/>
        <end position="352"/>
    </location>
</feature>
<dbReference type="AlphaFoldDB" id="A0A3S9VNP8"/>
<dbReference type="Pfam" id="PF00873">
    <property type="entry name" value="ACR_tran"/>
    <property type="match status" value="1"/>
</dbReference>
<feature type="transmembrane region" description="Helical" evidence="1">
    <location>
        <begin position="525"/>
        <end position="545"/>
    </location>
</feature>
<sequence>MVKFLLQRPVAVIMSTIAFIVLGIVASFRLPVSLMPEIDIPEITVHYTWDNASINEVENTLTSGLRGQLQQIPKLTEIQSESKEGSGLITMKFEYGTSLDYAFIEVNQKVDACVNNFPKEVQRPTIIKASTSDLPVFYIHINLKEYDSEEKFLEFCEFTDAVLKKRLEQLPDVAMVDISGMYSPELYILPDEAKLRSLKITQDQLKSAIDNNNQVSGSLSVKDGYYLYSISFASQITSPEELENVYLNINGRLLQIKDIAHSGIRPREKRGIFFHEDKQSLCLAVIKQSNARMSAMKEKVTELLDQFREEYPDVEFSVSRDQALLLNYSIDNLVQSLWQGILLAIVTMLFFLKDARSPVIIAISIPVSVVISMLFFQLAGISINTISLSGLILGVGMMVDNSIITIDNINQHRTRGKSLFQACLDGTNEIITPLLSSVLTTCAIFVPLIFMSGIAGALFYDQAMAVAIGLFVSLAVSITIVPVVFHLLFIHAKEGKATRFIQRISFKHLEDYYTSIFHFIFRHKLIVMSACLLILVLGFVLAFQLRLERMPTIDTNEMILRVDWNSSIHMDENELRVKNIIERFGNTCEEISCHAGEKMFFLNREKNQNINEAEFYIRTLHAEELEQVISSIREYIKADYPAAKVDIAKVDNLFEQLFKDNDVPLVAYFSGESRRGGPELDSVNTFIEYLDSIMPTLQLDKPSTSERIVVEILPDRLALYKVNQGALINVLEKNISKMNIGKLNTGSRYVPIVITGEEKTILDIIHSSFVSNSDQLDIPISALTRMERKLDYKSIIGRKEGVVVPLNIYHVGDSTAQIIQRIKKEAGNRSLNTTFDGQYFSGQETLWEMVVVVIVAILMLYFILAAQFESLTLPIILLVEIPLDVAFTLLILWLSGISLNLMSMIGIVVMSGIVINDSILKIDTIIRLQRSGLALEEAIHEGGVRRLKPILMTSLTTIFALVPMLWGNDIGTQLQRPMSITLIAGMTVGTFVSLFIIPLFYYYLERIFISRKK</sequence>
<accession>A0A3S9VNP8</accession>
<dbReference type="PANTHER" id="PTHR32063">
    <property type="match status" value="1"/>
</dbReference>
<gene>
    <name evidence="2" type="ORF">D8S85_00405</name>
</gene>